<feature type="binding site" evidence="8">
    <location>
        <position position="317"/>
    </location>
    <ligand>
        <name>FAD</name>
        <dbReference type="ChEBI" id="CHEBI:57692"/>
    </ligand>
</feature>
<dbReference type="GO" id="GO:0003955">
    <property type="term" value="F:NAD(P)H dehydrogenase (quinone) activity"/>
    <property type="evidence" value="ECO:0007669"/>
    <property type="project" value="TreeGrafter"/>
</dbReference>
<dbReference type="PROSITE" id="PS00076">
    <property type="entry name" value="PYRIDINE_REDOX_1"/>
    <property type="match status" value="1"/>
</dbReference>
<evidence type="ECO:0000256" key="2">
    <source>
        <dbReference type="ARBA" id="ARBA00022630"/>
    </source>
</evidence>
<dbReference type="Pfam" id="PF02852">
    <property type="entry name" value="Pyr_redox_dim"/>
    <property type="match status" value="1"/>
</dbReference>
<evidence type="ECO:0000256" key="4">
    <source>
        <dbReference type="ARBA" id="ARBA00022857"/>
    </source>
</evidence>
<accession>A0A9J7AYX8</accession>
<evidence type="ECO:0000313" key="13">
    <source>
        <dbReference type="EMBL" id="UUX51994.1"/>
    </source>
</evidence>
<sequence>MRTDTPLQPTEEKLIETDICVIGGGSGGLSVAAGAVQMGTSVVLFERGRMGGDCLNYGCVPSKALLAAGHAAAAARKADRFGISLPEPDVDFARVHAHVRDVIAGIEPHDSVERFEKLGVKVIQAAATFTDTRTVTGGGYRVRARRFVIATGSSAAIPPVEGLKDTPYLTNETIFDLTERPAHLLIIGGGPIGCELAEAHRNLGSEVTLVEAAGLLGNEDPEAAALIRAHLEKIGVTVLDGALVRQASGSGGGVTLSVETGGAIQRIEGSHLLVAAGRRANTDGLGLEAAGIETSRTGIEVDAGLKTSNRRVYAIGDVAGGLQFTHVAGYHASVVIRSALFRLPAKADLSAVPRVTYTDPELAQVGLLEEEARAKHGEKLRVLRWTYQENDRARAERATEGFIKVIALKNGRVLGATIVGRNAGELIQSWGLAIGQKIKIGAIASSIVAYPTLAEIGKRAAGSFFTETLFSPRMRKIVRFLAAFG</sequence>
<evidence type="ECO:0000256" key="5">
    <source>
        <dbReference type="ARBA" id="ARBA00023002"/>
    </source>
</evidence>
<keyword evidence="7 10" id="KW-0676">Redox-active center</keyword>
<name>A0A9J7AYX8_9PROT</name>
<feature type="binding site" evidence="8">
    <location>
        <position position="211"/>
    </location>
    <ligand>
        <name>NAD(+)</name>
        <dbReference type="ChEBI" id="CHEBI:57540"/>
    </ligand>
</feature>
<dbReference type="InterPro" id="IPR016156">
    <property type="entry name" value="FAD/NAD-linked_Rdtase_dimer_sf"/>
</dbReference>
<evidence type="ECO:0000256" key="10">
    <source>
        <dbReference type="RuleBase" id="RU003691"/>
    </source>
</evidence>
<evidence type="ECO:0000259" key="12">
    <source>
        <dbReference type="Pfam" id="PF07992"/>
    </source>
</evidence>
<dbReference type="InterPro" id="IPR012999">
    <property type="entry name" value="Pyr_OxRdtase_I_AS"/>
</dbReference>
<organism evidence="13 14">
    <name type="scientific">Nisaea acidiphila</name>
    <dbReference type="NCBI Taxonomy" id="1862145"/>
    <lineage>
        <taxon>Bacteria</taxon>
        <taxon>Pseudomonadati</taxon>
        <taxon>Pseudomonadota</taxon>
        <taxon>Alphaproteobacteria</taxon>
        <taxon>Rhodospirillales</taxon>
        <taxon>Thalassobaculaceae</taxon>
        <taxon>Nisaea</taxon>
    </lineage>
</organism>
<proteinExistence type="inferred from homology"/>
<keyword evidence="3 8" id="KW-0274">FAD</keyword>
<dbReference type="PRINTS" id="PR00411">
    <property type="entry name" value="PNDRDTASEI"/>
</dbReference>
<keyword evidence="8" id="KW-0547">Nucleotide-binding</keyword>
<dbReference type="EMBL" id="CP102480">
    <property type="protein sequence ID" value="UUX51994.1"/>
    <property type="molecule type" value="Genomic_DNA"/>
</dbReference>
<evidence type="ECO:0000256" key="3">
    <source>
        <dbReference type="ARBA" id="ARBA00022827"/>
    </source>
</evidence>
<dbReference type="Proteomes" id="UP001060336">
    <property type="component" value="Chromosome"/>
</dbReference>
<feature type="disulfide bond" description="Redox-active" evidence="9">
    <location>
        <begin position="54"/>
        <end position="59"/>
    </location>
</feature>
<protein>
    <submittedName>
        <fullName evidence="13">FAD-dependent oxidoreductase</fullName>
    </submittedName>
</protein>
<evidence type="ECO:0000256" key="1">
    <source>
        <dbReference type="ARBA" id="ARBA00007532"/>
    </source>
</evidence>
<dbReference type="SUPFAM" id="SSF51905">
    <property type="entry name" value="FAD/NAD(P)-binding domain"/>
    <property type="match status" value="1"/>
</dbReference>
<dbReference type="PANTHER" id="PTHR43014">
    <property type="entry name" value="MERCURIC REDUCTASE"/>
    <property type="match status" value="1"/>
</dbReference>
<dbReference type="FunFam" id="3.30.390.30:FF:000001">
    <property type="entry name" value="Dihydrolipoyl dehydrogenase"/>
    <property type="match status" value="1"/>
</dbReference>
<keyword evidence="2 10" id="KW-0285">Flavoprotein</keyword>
<evidence type="ECO:0000256" key="8">
    <source>
        <dbReference type="PIRSR" id="PIRSR000350-3"/>
    </source>
</evidence>
<evidence type="ECO:0000256" key="7">
    <source>
        <dbReference type="ARBA" id="ARBA00023284"/>
    </source>
</evidence>
<feature type="domain" description="Pyridine nucleotide-disulphide oxidoreductase dimerisation" evidence="11">
    <location>
        <begin position="352"/>
        <end position="460"/>
    </location>
</feature>
<dbReference type="InterPro" id="IPR023753">
    <property type="entry name" value="FAD/NAD-binding_dom"/>
</dbReference>
<dbReference type="KEGG" id="naci:NUH88_09875"/>
<dbReference type="PIRSF" id="PIRSF000350">
    <property type="entry name" value="Mercury_reductase_MerA"/>
    <property type="match status" value="1"/>
</dbReference>
<reference evidence="13" key="1">
    <citation type="submission" date="2022-08" db="EMBL/GenBank/DDBJ databases">
        <title>Nisaea acidiphila sp. nov., isolated from a marine algal debris and emended description of the genus Nisaea Urios et al. 2008.</title>
        <authorList>
            <person name="Kwon K."/>
        </authorList>
    </citation>
    <scope>NUCLEOTIDE SEQUENCE</scope>
    <source>
        <strain evidence="13">MEBiC11861</strain>
    </source>
</reference>
<keyword evidence="4" id="KW-0521">NADP</keyword>
<keyword evidence="5 10" id="KW-0560">Oxidoreductase</keyword>
<feature type="binding site" evidence="8">
    <location>
        <begin position="188"/>
        <end position="195"/>
    </location>
    <ligand>
        <name>NAD(+)</name>
        <dbReference type="ChEBI" id="CHEBI:57540"/>
    </ligand>
</feature>
<dbReference type="PRINTS" id="PR00368">
    <property type="entry name" value="FADPNR"/>
</dbReference>
<gene>
    <name evidence="13" type="ORF">NUH88_09875</name>
</gene>
<dbReference type="Gene3D" id="3.30.390.30">
    <property type="match status" value="1"/>
</dbReference>
<evidence type="ECO:0000256" key="6">
    <source>
        <dbReference type="ARBA" id="ARBA00023157"/>
    </source>
</evidence>
<comment type="similarity">
    <text evidence="1 10">Belongs to the class-I pyridine nucleotide-disulfide oxidoreductase family.</text>
</comment>
<dbReference type="InterPro" id="IPR036188">
    <property type="entry name" value="FAD/NAD-bd_sf"/>
</dbReference>
<dbReference type="GO" id="GO:0050660">
    <property type="term" value="F:flavin adenine dinucleotide binding"/>
    <property type="evidence" value="ECO:0007669"/>
    <property type="project" value="TreeGrafter"/>
</dbReference>
<keyword evidence="14" id="KW-1185">Reference proteome</keyword>
<dbReference type="AlphaFoldDB" id="A0A9J7AYX8"/>
<comment type="cofactor">
    <cofactor evidence="8">
        <name>FAD</name>
        <dbReference type="ChEBI" id="CHEBI:57692"/>
    </cofactor>
    <text evidence="8">Binds 1 FAD per subunit.</text>
</comment>
<dbReference type="InterPro" id="IPR001100">
    <property type="entry name" value="Pyr_nuc-diS_OxRdtase"/>
</dbReference>
<dbReference type="Gene3D" id="3.50.50.60">
    <property type="entry name" value="FAD/NAD(P)-binding domain"/>
    <property type="match status" value="2"/>
</dbReference>
<feature type="binding site" evidence="8">
    <location>
        <position position="277"/>
    </location>
    <ligand>
        <name>NAD(+)</name>
        <dbReference type="ChEBI" id="CHEBI:57540"/>
    </ligand>
</feature>
<keyword evidence="8" id="KW-0520">NAD</keyword>
<dbReference type="GO" id="GO:0016668">
    <property type="term" value="F:oxidoreductase activity, acting on a sulfur group of donors, NAD(P) as acceptor"/>
    <property type="evidence" value="ECO:0007669"/>
    <property type="project" value="InterPro"/>
</dbReference>
<dbReference type="PANTHER" id="PTHR43014:SF2">
    <property type="entry name" value="MERCURIC REDUCTASE"/>
    <property type="match status" value="1"/>
</dbReference>
<evidence type="ECO:0000256" key="9">
    <source>
        <dbReference type="PIRSR" id="PIRSR000350-4"/>
    </source>
</evidence>
<dbReference type="InterPro" id="IPR004099">
    <property type="entry name" value="Pyr_nucl-diS_OxRdtase_dimer"/>
</dbReference>
<dbReference type="RefSeq" id="WP_257771796.1">
    <property type="nucleotide sequence ID" value="NZ_CP102480.1"/>
</dbReference>
<dbReference type="SUPFAM" id="SSF55424">
    <property type="entry name" value="FAD/NAD-linked reductases, dimerisation (C-terminal) domain"/>
    <property type="match status" value="1"/>
</dbReference>
<feature type="binding site" evidence="8">
    <location>
        <begin position="151"/>
        <end position="153"/>
    </location>
    <ligand>
        <name>FAD</name>
        <dbReference type="ChEBI" id="CHEBI:57692"/>
    </ligand>
</feature>
<feature type="domain" description="FAD/NAD(P)-binding" evidence="12">
    <location>
        <begin position="18"/>
        <end position="331"/>
    </location>
</feature>
<evidence type="ECO:0000313" key="14">
    <source>
        <dbReference type="Proteomes" id="UP001060336"/>
    </source>
</evidence>
<evidence type="ECO:0000259" key="11">
    <source>
        <dbReference type="Pfam" id="PF02852"/>
    </source>
</evidence>
<dbReference type="Pfam" id="PF07992">
    <property type="entry name" value="Pyr_redox_2"/>
    <property type="match status" value="1"/>
</dbReference>
<keyword evidence="6" id="KW-1015">Disulfide bond</keyword>
<feature type="binding site" evidence="8">
    <location>
        <position position="63"/>
    </location>
    <ligand>
        <name>FAD</name>
        <dbReference type="ChEBI" id="CHEBI:57692"/>
    </ligand>
</feature>